<feature type="transmembrane region" description="Helical" evidence="8">
    <location>
        <begin position="288"/>
        <end position="308"/>
    </location>
</feature>
<dbReference type="PRINTS" id="PR00174">
    <property type="entry name" value="LACYSMPORT"/>
</dbReference>
<evidence type="ECO:0000256" key="6">
    <source>
        <dbReference type="ARBA" id="ARBA00022989"/>
    </source>
</evidence>
<evidence type="ECO:0000256" key="8">
    <source>
        <dbReference type="SAM" id="Phobius"/>
    </source>
</evidence>
<feature type="transmembrane region" description="Helical" evidence="8">
    <location>
        <begin position="86"/>
        <end position="103"/>
    </location>
</feature>
<keyword evidence="4" id="KW-0997">Cell inner membrane</keyword>
<proteinExistence type="predicted"/>
<dbReference type="PANTHER" id="PTHR23522">
    <property type="entry name" value="BLL5896 PROTEIN"/>
    <property type="match status" value="1"/>
</dbReference>
<dbReference type="NCBIfam" id="TIGR00882">
    <property type="entry name" value="2A0105"/>
    <property type="match status" value="1"/>
</dbReference>
<dbReference type="Proteomes" id="UP000588158">
    <property type="component" value="Unassembled WGS sequence"/>
</dbReference>
<feature type="transmembrane region" description="Helical" evidence="8">
    <location>
        <begin position="109"/>
        <end position="128"/>
    </location>
</feature>
<evidence type="ECO:0000256" key="7">
    <source>
        <dbReference type="ARBA" id="ARBA00023136"/>
    </source>
</evidence>
<dbReference type="EMBL" id="JACHLZ010000001">
    <property type="protein sequence ID" value="MBB5831544.1"/>
    <property type="molecule type" value="Genomic_DNA"/>
</dbReference>
<keyword evidence="7 8" id="KW-0472">Membrane</keyword>
<dbReference type="PANTHER" id="PTHR23522:SF10">
    <property type="entry name" value="3-PHENYLPROPIONIC ACID TRANSPORTER-RELATED"/>
    <property type="match status" value="1"/>
</dbReference>
<evidence type="ECO:0000313" key="10">
    <source>
        <dbReference type="Proteomes" id="UP000588158"/>
    </source>
</evidence>
<keyword evidence="2" id="KW-0813">Transport</keyword>
<keyword evidence="5 8" id="KW-0812">Transmembrane</keyword>
<feature type="transmembrane region" description="Helical" evidence="8">
    <location>
        <begin position="197"/>
        <end position="218"/>
    </location>
</feature>
<evidence type="ECO:0000256" key="3">
    <source>
        <dbReference type="ARBA" id="ARBA00022475"/>
    </source>
</evidence>
<dbReference type="Gene3D" id="1.20.1250.20">
    <property type="entry name" value="MFS general substrate transporter like domains"/>
    <property type="match status" value="2"/>
</dbReference>
<comment type="caution">
    <text evidence="9">The sequence shown here is derived from an EMBL/GenBank/DDBJ whole genome shotgun (WGS) entry which is preliminary data.</text>
</comment>
<feature type="transmembrane region" description="Helical" evidence="8">
    <location>
        <begin position="17"/>
        <end position="36"/>
    </location>
</feature>
<dbReference type="InterPro" id="IPR036259">
    <property type="entry name" value="MFS_trans_sf"/>
</dbReference>
<feature type="transmembrane region" description="Helical" evidence="8">
    <location>
        <begin position="254"/>
        <end position="276"/>
    </location>
</feature>
<feature type="transmembrane region" description="Helical" evidence="8">
    <location>
        <begin position="159"/>
        <end position="177"/>
    </location>
</feature>
<sequence length="368" mass="40186">MLLYGTIQDRLDLKRNVTIVISALMALVGPFAIFVYKPLLENNFGLGVALGSVFIAAAFVGSTGLFEAFVERLSRRNGFEFGQARMWGSFGYAIVALIAGFLFTRDPDLNFWAGSVLGHALLLVQLLWRPRGAEQPVAGQVLPSTPGVREMAGLLKRRSLWVVIGFVILSWTFYTVYDQQMFPDFYTSLFDDPAVGQQTYGALNSAQVFLEALMMGAVTVVMRHVGVRNTLLLGVSVMFVRILGTAVLDGPVLISIVKMLHAFEVPLFVLGIFRYFTLHFSTGLSATLYLVGFNISAQIGNVVLSRPLGALRDQLGYQPTFLVIAGVVALAAVYALVLLEKDDRQVLGEPFVRGRAPKPEAADEPAAV</sequence>
<evidence type="ECO:0000256" key="2">
    <source>
        <dbReference type="ARBA" id="ARBA00022448"/>
    </source>
</evidence>
<dbReference type="InterPro" id="IPR000576">
    <property type="entry name" value="LacY/RafB_perm_fam"/>
</dbReference>
<protein>
    <submittedName>
        <fullName evidence="9">OHS family lactose permease-like MFS transporter</fullName>
    </submittedName>
</protein>
<name>A0A841AEH8_9MICO</name>
<accession>A0A841AEH8</accession>
<evidence type="ECO:0000313" key="9">
    <source>
        <dbReference type="EMBL" id="MBB5831544.1"/>
    </source>
</evidence>
<keyword evidence="10" id="KW-1185">Reference proteome</keyword>
<feature type="transmembrane region" description="Helical" evidence="8">
    <location>
        <begin position="230"/>
        <end position="248"/>
    </location>
</feature>
<evidence type="ECO:0000256" key="5">
    <source>
        <dbReference type="ARBA" id="ARBA00022692"/>
    </source>
</evidence>
<feature type="transmembrane region" description="Helical" evidence="8">
    <location>
        <begin position="320"/>
        <end position="339"/>
    </location>
</feature>
<comment type="subcellular location">
    <subcellularLocation>
        <location evidence="1">Cell inner membrane</location>
        <topology evidence="1">Multi-pass membrane protein</topology>
    </subcellularLocation>
</comment>
<dbReference type="GO" id="GO:0015528">
    <property type="term" value="F:lactose:proton symporter activity"/>
    <property type="evidence" value="ECO:0007669"/>
    <property type="project" value="TreeGrafter"/>
</dbReference>
<dbReference type="AlphaFoldDB" id="A0A841AEH8"/>
<evidence type="ECO:0000256" key="4">
    <source>
        <dbReference type="ARBA" id="ARBA00022519"/>
    </source>
</evidence>
<dbReference type="GO" id="GO:0030395">
    <property type="term" value="F:lactose binding"/>
    <property type="evidence" value="ECO:0007669"/>
    <property type="project" value="TreeGrafter"/>
</dbReference>
<reference evidence="9 10" key="1">
    <citation type="submission" date="2020-08" db="EMBL/GenBank/DDBJ databases">
        <title>Sequencing the genomes of 1000 actinobacteria strains.</title>
        <authorList>
            <person name="Klenk H.-P."/>
        </authorList>
    </citation>
    <scope>NUCLEOTIDE SEQUENCE [LARGE SCALE GENOMIC DNA]</scope>
    <source>
        <strain evidence="9 10">DSM 28796</strain>
    </source>
</reference>
<dbReference type="SUPFAM" id="SSF103473">
    <property type="entry name" value="MFS general substrate transporter"/>
    <property type="match status" value="1"/>
</dbReference>
<feature type="transmembrane region" description="Helical" evidence="8">
    <location>
        <begin position="48"/>
        <end position="66"/>
    </location>
</feature>
<keyword evidence="6 8" id="KW-1133">Transmembrane helix</keyword>
<evidence type="ECO:0000256" key="1">
    <source>
        <dbReference type="ARBA" id="ARBA00004429"/>
    </source>
</evidence>
<keyword evidence="3" id="KW-1003">Cell membrane</keyword>
<organism evidence="9 10">
    <name type="scientific">Brachybacterium aquaticum</name>
    <dbReference type="NCBI Taxonomy" id="1432564"/>
    <lineage>
        <taxon>Bacteria</taxon>
        <taxon>Bacillati</taxon>
        <taxon>Actinomycetota</taxon>
        <taxon>Actinomycetes</taxon>
        <taxon>Micrococcales</taxon>
        <taxon>Dermabacteraceae</taxon>
        <taxon>Brachybacterium</taxon>
    </lineage>
</organism>
<gene>
    <name evidence="9" type="ORF">HNR70_001357</name>
</gene>
<dbReference type="GO" id="GO:0005886">
    <property type="term" value="C:plasma membrane"/>
    <property type="evidence" value="ECO:0007669"/>
    <property type="project" value="UniProtKB-SubCell"/>
</dbReference>
<dbReference type="Pfam" id="PF01306">
    <property type="entry name" value="LacY_symp"/>
    <property type="match status" value="1"/>
</dbReference>